<reference evidence="2 3" key="1">
    <citation type="journal article" date="2016" name="Nat. Commun.">
        <title>Extremotolerant tardigrade genome and improved radiotolerance of human cultured cells by tardigrade-unique protein.</title>
        <authorList>
            <person name="Hashimoto T."/>
            <person name="Horikawa D.D."/>
            <person name="Saito Y."/>
            <person name="Kuwahara H."/>
            <person name="Kozuka-Hata H."/>
            <person name="Shin-I T."/>
            <person name="Minakuchi Y."/>
            <person name="Ohishi K."/>
            <person name="Motoyama A."/>
            <person name="Aizu T."/>
            <person name="Enomoto A."/>
            <person name="Kondo K."/>
            <person name="Tanaka S."/>
            <person name="Hara Y."/>
            <person name="Koshikawa S."/>
            <person name="Sagara H."/>
            <person name="Miura T."/>
            <person name="Yokobori S."/>
            <person name="Miyagawa K."/>
            <person name="Suzuki Y."/>
            <person name="Kubo T."/>
            <person name="Oyama M."/>
            <person name="Kohara Y."/>
            <person name="Fujiyama A."/>
            <person name="Arakawa K."/>
            <person name="Katayama T."/>
            <person name="Toyoda A."/>
            <person name="Kunieda T."/>
        </authorList>
    </citation>
    <scope>NUCLEOTIDE SEQUENCE [LARGE SCALE GENOMIC DNA]</scope>
    <source>
        <strain evidence="2 3">YOKOZUNA-1</strain>
    </source>
</reference>
<protein>
    <submittedName>
        <fullName evidence="2">Uncharacterized protein</fullName>
    </submittedName>
</protein>
<accession>A0A1D1W6K2</accession>
<sequence length="110" mass="12636">MTRTCRSCRSRPFGNFDPRQGRSRDELRPGKSGRTNKRLLLAYQGVDGWGLFEHNIRKSREPQASNSYESVKTCIIGFCIYCDGVFQPKVRSRSVFSGRELSEYARVPLI</sequence>
<keyword evidence="3" id="KW-1185">Reference proteome</keyword>
<dbReference type="Proteomes" id="UP000186922">
    <property type="component" value="Unassembled WGS sequence"/>
</dbReference>
<dbReference type="EMBL" id="BDGG01000016">
    <property type="protein sequence ID" value="GAV07838.1"/>
    <property type="molecule type" value="Genomic_DNA"/>
</dbReference>
<evidence type="ECO:0000313" key="2">
    <source>
        <dbReference type="EMBL" id="GAV07838.1"/>
    </source>
</evidence>
<proteinExistence type="predicted"/>
<dbReference type="AlphaFoldDB" id="A0A1D1W6K2"/>
<evidence type="ECO:0000313" key="3">
    <source>
        <dbReference type="Proteomes" id="UP000186922"/>
    </source>
</evidence>
<name>A0A1D1W6K2_RAMVA</name>
<organism evidence="2 3">
    <name type="scientific">Ramazzottius varieornatus</name>
    <name type="common">Water bear</name>
    <name type="synonym">Tardigrade</name>
    <dbReference type="NCBI Taxonomy" id="947166"/>
    <lineage>
        <taxon>Eukaryota</taxon>
        <taxon>Metazoa</taxon>
        <taxon>Ecdysozoa</taxon>
        <taxon>Tardigrada</taxon>
        <taxon>Eutardigrada</taxon>
        <taxon>Parachela</taxon>
        <taxon>Hypsibioidea</taxon>
        <taxon>Ramazzottiidae</taxon>
        <taxon>Ramazzottius</taxon>
    </lineage>
</organism>
<feature type="region of interest" description="Disordered" evidence="1">
    <location>
        <begin position="1"/>
        <end position="33"/>
    </location>
</feature>
<gene>
    <name evidence="2" type="primary">RvY_17625-1</name>
    <name evidence="2" type="synonym">RvY_17625.1</name>
    <name evidence="2" type="ORF">RvY_17625</name>
</gene>
<comment type="caution">
    <text evidence="2">The sequence shown here is derived from an EMBL/GenBank/DDBJ whole genome shotgun (WGS) entry which is preliminary data.</text>
</comment>
<evidence type="ECO:0000256" key="1">
    <source>
        <dbReference type="SAM" id="MobiDB-lite"/>
    </source>
</evidence>
<feature type="compositionally biased region" description="Basic and acidic residues" evidence="1">
    <location>
        <begin position="19"/>
        <end position="29"/>
    </location>
</feature>